<accession>A0A1G2CJX2</accession>
<dbReference type="SUPFAM" id="SSF75689">
    <property type="entry name" value="Zinc-binding domain of translation initiation factor 2 beta"/>
    <property type="match status" value="1"/>
</dbReference>
<reference evidence="1 2" key="1">
    <citation type="journal article" date="2016" name="Nat. Commun.">
        <title>Thousands of microbial genomes shed light on interconnected biogeochemical processes in an aquifer system.</title>
        <authorList>
            <person name="Anantharaman K."/>
            <person name="Brown C.T."/>
            <person name="Hug L.A."/>
            <person name="Sharon I."/>
            <person name="Castelle C.J."/>
            <person name="Probst A.J."/>
            <person name="Thomas B.C."/>
            <person name="Singh A."/>
            <person name="Wilkins M.J."/>
            <person name="Karaoz U."/>
            <person name="Brodie E.L."/>
            <person name="Williams K.H."/>
            <person name="Hubbard S.S."/>
            <person name="Banfield J.F."/>
        </authorList>
    </citation>
    <scope>NUCLEOTIDE SEQUENCE [LARGE SCALE GENOMIC DNA]</scope>
</reference>
<sequence>MPSNSDVGSAHSPLNAPNLTVRLCGACGSIETRNKADDAFVAVVCDACGYEEVAPLEPGVTRGME</sequence>
<gene>
    <name evidence="1" type="ORF">A2946_01410</name>
</gene>
<evidence type="ECO:0000313" key="2">
    <source>
        <dbReference type="Proteomes" id="UP000178348"/>
    </source>
</evidence>
<dbReference type="Proteomes" id="UP000178348">
    <property type="component" value="Unassembled WGS sequence"/>
</dbReference>
<protein>
    <submittedName>
        <fullName evidence="1">Uncharacterized protein</fullName>
    </submittedName>
</protein>
<organism evidence="1 2">
    <name type="scientific">Candidatus Liptonbacteria bacterium RIFCSPLOWO2_01_FULL_53_13</name>
    <dbReference type="NCBI Taxonomy" id="1798651"/>
    <lineage>
        <taxon>Bacteria</taxon>
        <taxon>Candidatus Liptoniibacteriota</taxon>
    </lineage>
</organism>
<proteinExistence type="predicted"/>
<comment type="caution">
    <text evidence="1">The sequence shown here is derived from an EMBL/GenBank/DDBJ whole genome shotgun (WGS) entry which is preliminary data.</text>
</comment>
<evidence type="ECO:0000313" key="1">
    <source>
        <dbReference type="EMBL" id="OGZ01703.1"/>
    </source>
</evidence>
<dbReference type="GO" id="GO:0003743">
    <property type="term" value="F:translation initiation factor activity"/>
    <property type="evidence" value="ECO:0007669"/>
    <property type="project" value="InterPro"/>
</dbReference>
<dbReference type="InterPro" id="IPR016190">
    <property type="entry name" value="Transl_init_fac_IF2/IF5_Zn-bd"/>
</dbReference>
<dbReference type="EMBL" id="MHLB01000033">
    <property type="protein sequence ID" value="OGZ01703.1"/>
    <property type="molecule type" value="Genomic_DNA"/>
</dbReference>
<dbReference type="AlphaFoldDB" id="A0A1G2CJX2"/>
<name>A0A1G2CJX2_9BACT</name>